<dbReference type="Proteomes" id="UP000321026">
    <property type="component" value="Unassembled WGS sequence"/>
</dbReference>
<proteinExistence type="predicted"/>
<organism evidence="1 2">
    <name type="scientific">Candidatus Dojkabacteria bacterium</name>
    <dbReference type="NCBI Taxonomy" id="2099670"/>
    <lineage>
        <taxon>Bacteria</taxon>
        <taxon>Candidatus Dojkabacteria</taxon>
    </lineage>
</organism>
<sequence length="108" mass="12476">MNTRILNQDLDNLERDTAMVFSQLLEQQEEFVIFAEEDLEHDSPDDYLEMRNDITGNVFDVHPLKVTKRGIEVIETDGGDRRHIIGLSDLSSIQDRINLCSLMENLLN</sequence>
<comment type="caution">
    <text evidence="1">The sequence shown here is derived from an EMBL/GenBank/DDBJ whole genome shotgun (WGS) entry which is preliminary data.</text>
</comment>
<protein>
    <submittedName>
        <fullName evidence="1">Uncharacterized protein</fullName>
    </submittedName>
</protein>
<dbReference type="EMBL" id="SSDS01000076">
    <property type="protein sequence ID" value="TXG76320.1"/>
    <property type="molecule type" value="Genomic_DNA"/>
</dbReference>
<accession>A0A5C7J487</accession>
<name>A0A5C7J487_9BACT</name>
<evidence type="ECO:0000313" key="2">
    <source>
        <dbReference type="Proteomes" id="UP000321026"/>
    </source>
</evidence>
<dbReference type="AlphaFoldDB" id="A0A5C7J487"/>
<reference evidence="1 2" key="1">
    <citation type="submission" date="2018-09" db="EMBL/GenBank/DDBJ databases">
        <title>Metagenome Assembled Genomes from an Advanced Water Purification Facility.</title>
        <authorList>
            <person name="Stamps B.W."/>
            <person name="Spear J.R."/>
        </authorList>
    </citation>
    <scope>NUCLEOTIDE SEQUENCE [LARGE SCALE GENOMIC DNA]</scope>
    <source>
        <strain evidence="1">Bin_63_2</strain>
    </source>
</reference>
<gene>
    <name evidence="1" type="ORF">E6Q11_04885</name>
</gene>
<evidence type="ECO:0000313" key="1">
    <source>
        <dbReference type="EMBL" id="TXG76320.1"/>
    </source>
</evidence>